<evidence type="ECO:0000313" key="1">
    <source>
        <dbReference type="EMBL" id="PAV65609.1"/>
    </source>
</evidence>
<proteinExistence type="predicted"/>
<name>A0A2A2JVM4_9BILA</name>
<dbReference type="SUPFAM" id="SSF46458">
    <property type="entry name" value="Globin-like"/>
    <property type="match status" value="1"/>
</dbReference>
<dbReference type="GO" id="GO:0020037">
    <property type="term" value="F:heme binding"/>
    <property type="evidence" value="ECO:0007669"/>
    <property type="project" value="InterPro"/>
</dbReference>
<dbReference type="Gene3D" id="1.10.490.10">
    <property type="entry name" value="Globins"/>
    <property type="match status" value="1"/>
</dbReference>
<gene>
    <name evidence="1" type="ORF">WR25_12302</name>
</gene>
<dbReference type="Proteomes" id="UP000218231">
    <property type="component" value="Unassembled WGS sequence"/>
</dbReference>
<dbReference type="CDD" id="cd01040">
    <property type="entry name" value="Mb-like"/>
    <property type="match status" value="1"/>
</dbReference>
<sequence>MGNSNTRVASEKRIRKNRRLSDTCIAQKRIVEDMGLPKQTSYKYSDMAIRKCSTPIPPLIRIQTSEEEEIPMSTMNINSSGPLNIESHKIITHQTNSLKEVQSLSSSNCDLANPHNYNSLPDLIMRPLSRNSLHLPVKHMKTYSYRNMGSEGDALDKETCEIIRSSWNRVQRKLESQKTTFGVHVFKRILEKNREFRRIFGLREHECIQKLDESSPCLRHSRLFTACLALAVKNSEEFEAHVSPTIFKYGERHYTRTLEPYMTEERIRFVCAQVVCSICDLTDDVQPEIVEAWIELMRKIGSKLLDGFEFAKLTAQNKISFKNTDSRLFLVL</sequence>
<accession>A0A2A2JVM4</accession>
<organism evidence="1 2">
    <name type="scientific">Diploscapter pachys</name>
    <dbReference type="NCBI Taxonomy" id="2018661"/>
    <lineage>
        <taxon>Eukaryota</taxon>
        <taxon>Metazoa</taxon>
        <taxon>Ecdysozoa</taxon>
        <taxon>Nematoda</taxon>
        <taxon>Chromadorea</taxon>
        <taxon>Rhabditida</taxon>
        <taxon>Rhabditina</taxon>
        <taxon>Rhabditomorpha</taxon>
        <taxon>Rhabditoidea</taxon>
        <taxon>Rhabditidae</taxon>
        <taxon>Diploscapter</taxon>
    </lineage>
</organism>
<comment type="caution">
    <text evidence="1">The sequence shown here is derived from an EMBL/GenBank/DDBJ whole genome shotgun (WGS) entry which is preliminary data.</text>
</comment>
<protein>
    <submittedName>
        <fullName evidence="1">Uncharacterized protein</fullName>
    </submittedName>
</protein>
<dbReference type="AlphaFoldDB" id="A0A2A2JVM4"/>
<dbReference type="InterPro" id="IPR012292">
    <property type="entry name" value="Globin/Proto"/>
</dbReference>
<dbReference type="InterPro" id="IPR044399">
    <property type="entry name" value="Mb-like_M"/>
</dbReference>
<dbReference type="GO" id="GO:0019825">
    <property type="term" value="F:oxygen binding"/>
    <property type="evidence" value="ECO:0007669"/>
    <property type="project" value="InterPro"/>
</dbReference>
<dbReference type="EMBL" id="LIAE01010201">
    <property type="protein sequence ID" value="PAV65609.1"/>
    <property type="molecule type" value="Genomic_DNA"/>
</dbReference>
<dbReference type="STRING" id="2018661.A0A2A2JVM4"/>
<reference evidence="1 2" key="1">
    <citation type="journal article" date="2017" name="Curr. Biol.">
        <title>Genome architecture and evolution of a unichromosomal asexual nematode.</title>
        <authorList>
            <person name="Fradin H."/>
            <person name="Zegar C."/>
            <person name="Gutwein M."/>
            <person name="Lucas J."/>
            <person name="Kovtun M."/>
            <person name="Corcoran D."/>
            <person name="Baugh L.R."/>
            <person name="Kiontke K."/>
            <person name="Gunsalus K."/>
            <person name="Fitch D.H."/>
            <person name="Piano F."/>
        </authorList>
    </citation>
    <scope>NUCLEOTIDE SEQUENCE [LARGE SCALE GENOMIC DNA]</scope>
    <source>
        <strain evidence="1">PF1309</strain>
    </source>
</reference>
<dbReference type="OrthoDB" id="5797731at2759"/>
<evidence type="ECO:0000313" key="2">
    <source>
        <dbReference type="Proteomes" id="UP000218231"/>
    </source>
</evidence>
<dbReference type="InterPro" id="IPR009050">
    <property type="entry name" value="Globin-like_sf"/>
</dbReference>
<keyword evidence="2" id="KW-1185">Reference proteome</keyword>